<feature type="domain" description="C2H2-type" evidence="17">
    <location>
        <begin position="80"/>
        <end position="107"/>
    </location>
</feature>
<dbReference type="InterPro" id="IPR006103">
    <property type="entry name" value="Glyco_hydro_2_cat"/>
</dbReference>
<dbReference type="GO" id="GO:0019391">
    <property type="term" value="P:glucuronoside catabolic process"/>
    <property type="evidence" value="ECO:0007669"/>
    <property type="project" value="TreeGrafter"/>
</dbReference>
<dbReference type="PRINTS" id="PR00132">
    <property type="entry name" value="GLHYDRLASE2"/>
</dbReference>
<dbReference type="EMBL" id="JPKZ01002486">
    <property type="protein sequence ID" value="KHN76569.1"/>
    <property type="molecule type" value="Genomic_DNA"/>
</dbReference>
<evidence type="ECO:0000256" key="8">
    <source>
        <dbReference type="ARBA" id="ARBA00022771"/>
    </source>
</evidence>
<dbReference type="InterPro" id="IPR006102">
    <property type="entry name" value="Ig-like_GH2"/>
</dbReference>
<dbReference type="InterPro" id="IPR006104">
    <property type="entry name" value="Glyco_hydro_2_N"/>
</dbReference>
<dbReference type="PANTHER" id="PTHR10066:SF67">
    <property type="entry name" value="BETA-GLUCURONIDASE"/>
    <property type="match status" value="1"/>
</dbReference>
<dbReference type="Pfam" id="PF02837">
    <property type="entry name" value="Glyco_hydro_2_N"/>
    <property type="match status" value="1"/>
</dbReference>
<dbReference type="EC" id="3.2.1.31" evidence="4"/>
<dbReference type="SUPFAM" id="SSF51445">
    <property type="entry name" value="(Trans)glycosidases"/>
    <property type="match status" value="2"/>
</dbReference>
<evidence type="ECO:0000256" key="12">
    <source>
        <dbReference type="ARBA" id="ARBA00023125"/>
    </source>
</evidence>
<dbReference type="GO" id="GO:0005615">
    <property type="term" value="C:extracellular space"/>
    <property type="evidence" value="ECO:0007669"/>
    <property type="project" value="TreeGrafter"/>
</dbReference>
<dbReference type="FunFam" id="3.20.20.80:FF:000080">
    <property type="entry name" value="Beta-glucuronidase UidA"/>
    <property type="match status" value="1"/>
</dbReference>
<evidence type="ECO:0000259" key="17">
    <source>
        <dbReference type="PROSITE" id="PS50157"/>
    </source>
</evidence>
<sequence length="1400" mass="159747">MANNIELSAHITDRPSGTTTLRQQLELSNEMGENTRRKKKYEMKRRRPAQIFNCTECGKIFKHPSKIAEHMRVHTGEKPFRCDICGTCFTQGGPLKVHLRLHSGIRPYKCAFCERTFASSSHMKTHEKTHVRTTGGRKMQRVFACSAYGCPYLCAKKDVLMAHIRLIHPDLAQVVIDGFEKKVMIDTVEELIEKVVEPDDVREEQVWQRQSHRYYTVGMPVEVVEQVVTPAEEYELEDVVVVDSCQSDVLPVISNSDDLIGVRAGGNTVTVTPNTTVLVPHLLNDLIVCKDSLEPTFVASEEVVTDDTAEGSSTVYRCLSTEEGFCTNQRTDLRRFRKGQETKGVLTEMERCENVVEENGEDLVASGDISVHNTHLQPTTSTFLTHCQFVDPNDDMLRPSVEEEVETSDEVFVEVDEQHDGYMYMDGSTPPAAWYVAQRRRFNSGDVGHANSGQRAEVEPSTSVALVCKRRIVVADPRPPRKGRKRADGDCVKVEVDPSISDMAAPVKRPSYVVMERPTVVDDRPTRPARNLDWIIDAVARGDNVDEASPHNRRKPQVHQCEYCGRVDKYPSKIKAHMRTHTGEKPFECAICGMCFAQKTPMRMHVRRHLNQKPYACEIDGCGQRFINGSSIQQLPKTCEDPSTHTSGEESVLPNVMSTLATDQVGFLLIKKSTGPVALNLQNSWVMLLRLLALAVITQAILFVQQNEYRFYEQLDGLWTFLMEEENSVGIGLLRKWHLYDLSKFYNATVMPVPSAYNDIGSGAKIRDHVGWVWYQKKFFSSIRDAPYRHFLRFSSVQYYAIVFLNDKLIGSHEGGHLPFEMEVTSNILIGTENRVTVAVNNTLSYQTIPPGEFIYLQRESAGMKQYPDGFFKQRPLFDFFNYAGILRSVYVTKKPISFIEDAIIEADADGSLFYKIMVNSNGASYQETVVVTARNENGAVIFENEGSHFRGFIENVRPWWPRGMGTPTLYQLEIRLLNGRVPIDIYRIQFGFRTVSFTNDEIYINGRPFYCRGFGMHEDFELHGRGYNAVVMTKDLNMLEWMDGNCYRTSHYPYSEERAAEADRRGIAVITEAPAVGLFEFDKPNEMLHSQMIREMIERDRNHPSTIMWSLANEPQSSRKTARSYFSDLINMTRALDKTRPITIVFSSAFSSDQVADLVDVICINRYYGWYIDTGYLKAINSSWVFEMKNWKYMFNKPIIVSEYGADSIPGLNQEPSRDFSEQYQNDLLDRTHTAFDILRINKTIAGEMIWNFADFMTAQGDIIFWMFHSECNEPSRDFSEQYQNDLLDRTHTAFDILRINKTIAGEMIWNFADFMTAQDVTRAVGNHKGVLTRTRQTKMAAYTLKRRYEKLSLEEQLSVFKTTTPSSVSSSYRDLIIPSKATSQEITDTDSYALTDVT</sequence>
<dbReference type="Pfam" id="PF00096">
    <property type="entry name" value="zf-C2H2"/>
    <property type="match status" value="3"/>
</dbReference>
<evidence type="ECO:0000256" key="13">
    <source>
        <dbReference type="ARBA" id="ARBA00023163"/>
    </source>
</evidence>
<keyword evidence="19" id="KW-1185">Reference proteome</keyword>
<dbReference type="PROSITE" id="PS00028">
    <property type="entry name" value="ZINC_FINGER_C2H2_1"/>
    <property type="match status" value="5"/>
</dbReference>
<evidence type="ECO:0000313" key="18">
    <source>
        <dbReference type="EMBL" id="KHN76569.1"/>
    </source>
</evidence>
<dbReference type="InterPro" id="IPR013783">
    <property type="entry name" value="Ig-like_fold"/>
</dbReference>
<dbReference type="Gene3D" id="3.30.160.60">
    <property type="entry name" value="Classic Zinc Finger"/>
    <property type="match status" value="5"/>
</dbReference>
<dbReference type="SUPFAM" id="SSF49303">
    <property type="entry name" value="beta-Galactosidase/glucuronidase domain"/>
    <property type="match status" value="1"/>
</dbReference>
<dbReference type="PANTHER" id="PTHR10066">
    <property type="entry name" value="BETA-GLUCURONIDASE"/>
    <property type="match status" value="1"/>
</dbReference>
<dbReference type="Gene3D" id="2.60.120.260">
    <property type="entry name" value="Galactose-binding domain-like"/>
    <property type="match status" value="1"/>
</dbReference>
<comment type="function">
    <text evidence="1">Plays an important role in the degradation of dermatan and keratan sulfates.</text>
</comment>
<dbReference type="Gene3D" id="3.20.20.80">
    <property type="entry name" value="Glycosidases"/>
    <property type="match status" value="2"/>
</dbReference>
<comment type="similarity">
    <text evidence="3">Belongs to the glycosyl hydrolase 2 family.</text>
</comment>
<dbReference type="FunFam" id="3.30.160.60:FF:000264">
    <property type="entry name" value="Zinc finger protein 236"/>
    <property type="match status" value="1"/>
</dbReference>
<evidence type="ECO:0000256" key="11">
    <source>
        <dbReference type="ARBA" id="ARBA00023015"/>
    </source>
</evidence>
<dbReference type="InterPro" id="IPR013087">
    <property type="entry name" value="Znf_C2H2_type"/>
</dbReference>
<dbReference type="InterPro" id="IPR008979">
    <property type="entry name" value="Galactose-bd-like_sf"/>
</dbReference>
<gene>
    <name evidence="18" type="primary">GUSB</name>
    <name evidence="18" type="ORF">Tcan_11473</name>
</gene>
<dbReference type="Pfam" id="PF02836">
    <property type="entry name" value="Glyco_hydro_2_C"/>
    <property type="match status" value="2"/>
</dbReference>
<comment type="subcellular location">
    <subcellularLocation>
        <location evidence="2">Nucleus</location>
    </subcellularLocation>
</comment>
<evidence type="ECO:0000256" key="14">
    <source>
        <dbReference type="ARBA" id="ARBA00023242"/>
    </source>
</evidence>
<evidence type="ECO:0000313" key="19">
    <source>
        <dbReference type="Proteomes" id="UP000031036"/>
    </source>
</evidence>
<evidence type="ECO:0000256" key="4">
    <source>
        <dbReference type="ARBA" id="ARBA00012761"/>
    </source>
</evidence>
<dbReference type="SUPFAM" id="SSF57667">
    <property type="entry name" value="beta-beta-alpha zinc fingers"/>
    <property type="match status" value="3"/>
</dbReference>
<reference evidence="18 19" key="1">
    <citation type="submission" date="2014-11" db="EMBL/GenBank/DDBJ databases">
        <title>Genetic blueprint of the zoonotic pathogen Toxocara canis.</title>
        <authorList>
            <person name="Zhu X.-Q."/>
            <person name="Korhonen P.K."/>
            <person name="Cai H."/>
            <person name="Young N.D."/>
            <person name="Nejsum P."/>
            <person name="von Samson-Himmelstjerna G."/>
            <person name="Boag P.R."/>
            <person name="Tan P."/>
            <person name="Li Q."/>
            <person name="Min J."/>
            <person name="Yang Y."/>
            <person name="Wang X."/>
            <person name="Fang X."/>
            <person name="Hall R.S."/>
            <person name="Hofmann A."/>
            <person name="Sternberg P.W."/>
            <person name="Jex A.R."/>
            <person name="Gasser R.B."/>
        </authorList>
    </citation>
    <scope>NUCLEOTIDE SEQUENCE [LARGE SCALE GENOMIC DNA]</scope>
    <source>
        <strain evidence="18">PN_DK_2014</strain>
    </source>
</reference>
<evidence type="ECO:0000256" key="10">
    <source>
        <dbReference type="ARBA" id="ARBA00022833"/>
    </source>
</evidence>
<feature type="domain" description="C2H2-type" evidence="17">
    <location>
        <begin position="52"/>
        <end position="79"/>
    </location>
</feature>
<keyword evidence="15" id="KW-0326">Glycosidase</keyword>
<accession>A0A0B2V509</accession>
<dbReference type="GO" id="GO:0004566">
    <property type="term" value="F:beta-glucuronidase activity"/>
    <property type="evidence" value="ECO:0007669"/>
    <property type="project" value="UniProtKB-EC"/>
</dbReference>
<dbReference type="SUPFAM" id="SSF49785">
    <property type="entry name" value="Galactose-binding domain-like"/>
    <property type="match status" value="1"/>
</dbReference>
<keyword evidence="14" id="KW-0539">Nucleus</keyword>
<keyword evidence="9" id="KW-0378">Hydrolase</keyword>
<feature type="domain" description="C2H2-type" evidence="17">
    <location>
        <begin position="587"/>
        <end position="614"/>
    </location>
</feature>
<dbReference type="PROSITE" id="PS50157">
    <property type="entry name" value="ZINC_FINGER_C2H2_2"/>
    <property type="match status" value="5"/>
</dbReference>
<dbReference type="SMART" id="SM00355">
    <property type="entry name" value="ZnF_C2H2"/>
    <property type="match status" value="6"/>
</dbReference>
<dbReference type="Proteomes" id="UP000031036">
    <property type="component" value="Unassembled WGS sequence"/>
</dbReference>
<comment type="caution">
    <text evidence="18">The sequence shown here is derived from an EMBL/GenBank/DDBJ whole genome shotgun (WGS) entry which is preliminary data.</text>
</comment>
<keyword evidence="10" id="KW-0862">Zinc</keyword>
<dbReference type="OrthoDB" id="408532at2759"/>
<dbReference type="GO" id="GO:0005634">
    <property type="term" value="C:nucleus"/>
    <property type="evidence" value="ECO:0007669"/>
    <property type="project" value="UniProtKB-SubCell"/>
</dbReference>
<dbReference type="Gene3D" id="2.60.40.10">
    <property type="entry name" value="Immunoglobulins"/>
    <property type="match status" value="1"/>
</dbReference>
<dbReference type="FunFam" id="2.60.120.260:FF:000198">
    <property type="entry name" value="Beta-glucuronidase"/>
    <property type="match status" value="1"/>
</dbReference>
<dbReference type="FunFam" id="3.30.160.60:FF:000325">
    <property type="entry name" value="ZFP90 zinc finger protein"/>
    <property type="match status" value="1"/>
</dbReference>
<evidence type="ECO:0000256" key="2">
    <source>
        <dbReference type="ARBA" id="ARBA00004123"/>
    </source>
</evidence>
<feature type="domain" description="C2H2-type" evidence="17">
    <location>
        <begin position="559"/>
        <end position="586"/>
    </location>
</feature>
<keyword evidence="8 16" id="KW-0863">Zinc-finger</keyword>
<proteinExistence type="inferred from homology"/>
<keyword evidence="12" id="KW-0238">DNA-binding</keyword>
<dbReference type="GO" id="GO:0030246">
    <property type="term" value="F:carbohydrate binding"/>
    <property type="evidence" value="ECO:0007669"/>
    <property type="project" value="TreeGrafter"/>
</dbReference>
<dbReference type="GO" id="GO:0008270">
    <property type="term" value="F:zinc ion binding"/>
    <property type="evidence" value="ECO:0007669"/>
    <property type="project" value="UniProtKB-KW"/>
</dbReference>
<evidence type="ECO:0000256" key="1">
    <source>
        <dbReference type="ARBA" id="ARBA00003025"/>
    </source>
</evidence>
<evidence type="ECO:0000256" key="15">
    <source>
        <dbReference type="ARBA" id="ARBA00023295"/>
    </source>
</evidence>
<dbReference type="InterPro" id="IPR036156">
    <property type="entry name" value="Beta-gal/glucu_dom_sf"/>
</dbReference>
<dbReference type="GO" id="GO:0000122">
    <property type="term" value="P:negative regulation of transcription by RNA polymerase II"/>
    <property type="evidence" value="ECO:0007669"/>
    <property type="project" value="UniProtKB-ARBA"/>
</dbReference>
<dbReference type="InterPro" id="IPR006101">
    <property type="entry name" value="Glyco_hydro_2"/>
</dbReference>
<organism evidence="18 19">
    <name type="scientific">Toxocara canis</name>
    <name type="common">Canine roundworm</name>
    <dbReference type="NCBI Taxonomy" id="6265"/>
    <lineage>
        <taxon>Eukaryota</taxon>
        <taxon>Metazoa</taxon>
        <taxon>Ecdysozoa</taxon>
        <taxon>Nematoda</taxon>
        <taxon>Chromadorea</taxon>
        <taxon>Rhabditida</taxon>
        <taxon>Spirurina</taxon>
        <taxon>Ascaridomorpha</taxon>
        <taxon>Ascaridoidea</taxon>
        <taxon>Toxocaridae</taxon>
        <taxon>Toxocara</taxon>
    </lineage>
</organism>
<evidence type="ECO:0000256" key="9">
    <source>
        <dbReference type="ARBA" id="ARBA00022801"/>
    </source>
</evidence>
<dbReference type="STRING" id="6265.A0A0B2V509"/>
<keyword evidence="11" id="KW-0805">Transcription regulation</keyword>
<keyword evidence="6" id="KW-0479">Metal-binding</keyword>
<keyword evidence="7" id="KW-0677">Repeat</keyword>
<dbReference type="FunFam" id="3.30.160.60:FF:001818">
    <property type="entry name" value="GDNF-inducible zinc finger protein 1 isoform X1"/>
    <property type="match status" value="1"/>
</dbReference>
<feature type="domain" description="C2H2-type" evidence="17">
    <location>
        <begin position="108"/>
        <end position="135"/>
    </location>
</feature>
<protein>
    <recommendedName>
        <fullName evidence="5">Beta-glucuronidase</fullName>
        <ecNumber evidence="4">3.2.1.31</ecNumber>
    </recommendedName>
</protein>
<evidence type="ECO:0000256" key="6">
    <source>
        <dbReference type="ARBA" id="ARBA00022723"/>
    </source>
</evidence>
<evidence type="ECO:0000256" key="16">
    <source>
        <dbReference type="PROSITE-ProRule" id="PRU00042"/>
    </source>
</evidence>
<evidence type="ECO:0000256" key="5">
    <source>
        <dbReference type="ARBA" id="ARBA00016205"/>
    </source>
</evidence>
<dbReference type="InterPro" id="IPR036236">
    <property type="entry name" value="Znf_C2H2_sf"/>
</dbReference>
<dbReference type="FunFam" id="3.30.160.60:FF:000446">
    <property type="entry name" value="Zinc finger protein"/>
    <property type="match status" value="1"/>
</dbReference>
<name>A0A0B2V509_TOXCA</name>
<dbReference type="GO" id="GO:0003677">
    <property type="term" value="F:DNA binding"/>
    <property type="evidence" value="ECO:0007669"/>
    <property type="project" value="UniProtKB-KW"/>
</dbReference>
<dbReference type="GO" id="GO:0005975">
    <property type="term" value="P:carbohydrate metabolic process"/>
    <property type="evidence" value="ECO:0007669"/>
    <property type="project" value="InterPro"/>
</dbReference>
<keyword evidence="13" id="KW-0804">Transcription</keyword>
<evidence type="ECO:0000256" key="7">
    <source>
        <dbReference type="ARBA" id="ARBA00022737"/>
    </source>
</evidence>
<dbReference type="Pfam" id="PF00703">
    <property type="entry name" value="Glyco_hydro_2"/>
    <property type="match status" value="1"/>
</dbReference>
<evidence type="ECO:0000256" key="3">
    <source>
        <dbReference type="ARBA" id="ARBA00007401"/>
    </source>
</evidence>
<dbReference type="InterPro" id="IPR017853">
    <property type="entry name" value="GH"/>
</dbReference>